<feature type="non-terminal residue" evidence="2">
    <location>
        <position position="1"/>
    </location>
</feature>
<evidence type="ECO:0000313" key="2">
    <source>
        <dbReference type="EMBL" id="KAL1023616.1"/>
    </source>
</evidence>
<dbReference type="AlphaFoldDB" id="A0ABD0Y992"/>
<organism evidence="2 3">
    <name type="scientific">Umbra pygmaea</name>
    <name type="common">Eastern mudminnow</name>
    <dbReference type="NCBI Taxonomy" id="75934"/>
    <lineage>
        <taxon>Eukaryota</taxon>
        <taxon>Metazoa</taxon>
        <taxon>Chordata</taxon>
        <taxon>Craniata</taxon>
        <taxon>Vertebrata</taxon>
        <taxon>Euteleostomi</taxon>
        <taxon>Actinopterygii</taxon>
        <taxon>Neopterygii</taxon>
        <taxon>Teleostei</taxon>
        <taxon>Protacanthopterygii</taxon>
        <taxon>Esociformes</taxon>
        <taxon>Umbridae</taxon>
        <taxon>Umbra</taxon>
    </lineage>
</organism>
<dbReference type="Proteomes" id="UP001557470">
    <property type="component" value="Unassembled WGS sequence"/>
</dbReference>
<reference evidence="2 3" key="1">
    <citation type="submission" date="2024-06" db="EMBL/GenBank/DDBJ databases">
        <authorList>
            <person name="Pan Q."/>
            <person name="Wen M."/>
            <person name="Jouanno E."/>
            <person name="Zahm M."/>
            <person name="Klopp C."/>
            <person name="Cabau C."/>
            <person name="Louis A."/>
            <person name="Berthelot C."/>
            <person name="Parey E."/>
            <person name="Roest Crollius H."/>
            <person name="Montfort J."/>
            <person name="Robinson-Rechavi M."/>
            <person name="Bouchez O."/>
            <person name="Lampietro C."/>
            <person name="Lopez Roques C."/>
            <person name="Donnadieu C."/>
            <person name="Postlethwait J."/>
            <person name="Bobe J."/>
            <person name="Verreycken H."/>
            <person name="Guiguen Y."/>
        </authorList>
    </citation>
    <scope>NUCLEOTIDE SEQUENCE [LARGE SCALE GENOMIC DNA]</scope>
    <source>
        <strain evidence="2">Up_M1</strain>
        <tissue evidence="2">Testis</tissue>
    </source>
</reference>
<sequence>LILSSGTSSVSSGNPSGVSYCPQPSTSGNISSSTSYSTYLDLFEEEYLSDDHDLQEAISRSLDLSASER</sequence>
<gene>
    <name evidence="2" type="ORF">UPYG_G00043560</name>
</gene>
<keyword evidence="3" id="KW-1185">Reference proteome</keyword>
<evidence type="ECO:0000256" key="1">
    <source>
        <dbReference type="SAM" id="MobiDB-lite"/>
    </source>
</evidence>
<dbReference type="EMBL" id="JAGEUA010000001">
    <property type="protein sequence ID" value="KAL1023616.1"/>
    <property type="molecule type" value="Genomic_DNA"/>
</dbReference>
<evidence type="ECO:0000313" key="3">
    <source>
        <dbReference type="Proteomes" id="UP001557470"/>
    </source>
</evidence>
<comment type="caution">
    <text evidence="2">The sequence shown here is derived from an EMBL/GenBank/DDBJ whole genome shotgun (WGS) entry which is preliminary data.</text>
</comment>
<feature type="non-terminal residue" evidence="2">
    <location>
        <position position="69"/>
    </location>
</feature>
<feature type="region of interest" description="Disordered" evidence="1">
    <location>
        <begin position="1"/>
        <end position="33"/>
    </location>
</feature>
<accession>A0ABD0Y992</accession>
<name>A0ABD0Y992_UMBPY</name>
<proteinExistence type="predicted"/>
<protein>
    <submittedName>
        <fullName evidence="2">Uncharacterized protein</fullName>
    </submittedName>
</protein>